<dbReference type="GeneID" id="35444576"/>
<evidence type="ECO:0000313" key="1">
    <source>
        <dbReference type="EMBL" id="PHZ17892.1"/>
    </source>
</evidence>
<dbReference type="Proteomes" id="UP000242254">
    <property type="component" value="Unassembled WGS sequence"/>
</dbReference>
<keyword evidence="2" id="KW-1185">Reference proteome</keyword>
<proteinExistence type="predicted"/>
<dbReference type="EMBL" id="KZ303842">
    <property type="protein sequence ID" value="PHZ17892.1"/>
    <property type="molecule type" value="Genomic_DNA"/>
</dbReference>
<dbReference type="RefSeq" id="XP_023471600.1">
    <property type="nucleotide sequence ID" value="XM_023613587.1"/>
</dbReference>
<evidence type="ECO:0000313" key="2">
    <source>
        <dbReference type="Proteomes" id="UP000242254"/>
    </source>
</evidence>
<sequence length="160" mass="18152">MDFDALAIQYGKVQMLVDMDTFPVPEPQLSEMEEMMESLVETFQEDQIERFIRIVQEEGLTAPKAAEQCDIPRISACKLLGEFNAGNGSVLPGSVPRKIRQEPKMLFPQHSAFLIGLFDVNSSTVLGEARQKLCEHFNDLEISIRGFYKHIREKCSISLK</sequence>
<dbReference type="STRING" id="1340429.A0A2G4TA46"/>
<dbReference type="AlphaFoldDB" id="A0A2G4TA46"/>
<accession>A0A2G4TA46</accession>
<name>A0A2G4TA46_RHIZD</name>
<organism evidence="1 2">
    <name type="scientific">Rhizopus microsporus ATCC 52813</name>
    <dbReference type="NCBI Taxonomy" id="1340429"/>
    <lineage>
        <taxon>Eukaryota</taxon>
        <taxon>Fungi</taxon>
        <taxon>Fungi incertae sedis</taxon>
        <taxon>Mucoromycota</taxon>
        <taxon>Mucoromycotina</taxon>
        <taxon>Mucoromycetes</taxon>
        <taxon>Mucorales</taxon>
        <taxon>Mucorineae</taxon>
        <taxon>Rhizopodaceae</taxon>
        <taxon>Rhizopus</taxon>
    </lineage>
</organism>
<protein>
    <submittedName>
        <fullName evidence="1">Uncharacterized protein</fullName>
    </submittedName>
</protein>
<reference evidence="1 2" key="1">
    <citation type="journal article" date="2016" name="Proc. Natl. Acad. Sci. U.S.A.">
        <title>Lipid metabolic changes in an early divergent fungus govern the establishment of a mutualistic symbiosis with endobacteria.</title>
        <authorList>
            <person name="Lastovetsky O.A."/>
            <person name="Gaspar M.L."/>
            <person name="Mondo S.J."/>
            <person name="LaButti K.M."/>
            <person name="Sandor L."/>
            <person name="Grigoriev I.V."/>
            <person name="Henry S.A."/>
            <person name="Pawlowska T.E."/>
        </authorList>
    </citation>
    <scope>NUCLEOTIDE SEQUENCE [LARGE SCALE GENOMIC DNA]</scope>
    <source>
        <strain evidence="1 2">ATCC 52813</strain>
    </source>
</reference>
<gene>
    <name evidence="1" type="ORF">RHIMIDRAFT_288684</name>
</gene>